<evidence type="ECO:0000256" key="1">
    <source>
        <dbReference type="ARBA" id="ARBA00001968"/>
    </source>
</evidence>
<dbReference type="OrthoDB" id="9813962at2"/>
<dbReference type="NCBIfam" id="TIGR00172">
    <property type="entry name" value="maf"/>
    <property type="match status" value="1"/>
</dbReference>
<evidence type="ECO:0000256" key="4">
    <source>
        <dbReference type="HAMAP-Rule" id="MF_00528"/>
    </source>
</evidence>
<feature type="active site" description="Proton acceptor" evidence="4">
    <location>
        <position position="75"/>
    </location>
</feature>
<dbReference type="Pfam" id="PF02545">
    <property type="entry name" value="Maf"/>
    <property type="match status" value="1"/>
</dbReference>
<dbReference type="PANTHER" id="PTHR43213:SF5">
    <property type="entry name" value="BIFUNCTIONAL DTTP_UTP PYROPHOSPHATASE_METHYLTRANSFERASE PROTEIN-RELATED"/>
    <property type="match status" value="1"/>
</dbReference>
<accession>A0A0D0QFI2</accession>
<dbReference type="SUPFAM" id="SSF52972">
    <property type="entry name" value="ITPase-like"/>
    <property type="match status" value="1"/>
</dbReference>
<dbReference type="PANTHER" id="PTHR43213">
    <property type="entry name" value="BIFUNCTIONAL DTTP/UTP PYROPHOSPHATASE/METHYLTRANSFERASE PROTEIN-RELATED"/>
    <property type="match status" value="1"/>
</dbReference>
<dbReference type="EC" id="3.6.1.9" evidence="4"/>
<dbReference type="Proteomes" id="UP000035100">
    <property type="component" value="Unassembled WGS sequence"/>
</dbReference>
<dbReference type="Gene3D" id="3.90.950.10">
    <property type="match status" value="1"/>
</dbReference>
<keyword evidence="2 4" id="KW-0378">Hydrolase</keyword>
<dbReference type="AlphaFoldDB" id="A0A0D0QFI2"/>
<comment type="cofactor">
    <cofactor evidence="1 4">
        <name>a divalent metal cation</name>
        <dbReference type="ChEBI" id="CHEBI:60240"/>
    </cofactor>
</comment>
<dbReference type="GO" id="GO:0009117">
    <property type="term" value="P:nucleotide metabolic process"/>
    <property type="evidence" value="ECO:0007669"/>
    <property type="project" value="UniProtKB-KW"/>
</dbReference>
<comment type="catalytic activity">
    <reaction evidence="4">
        <text>a ribonucleoside 5'-triphosphate + H2O = a ribonucleoside 5'-phosphate + diphosphate + H(+)</text>
        <dbReference type="Rhea" id="RHEA:23996"/>
        <dbReference type="ChEBI" id="CHEBI:15377"/>
        <dbReference type="ChEBI" id="CHEBI:15378"/>
        <dbReference type="ChEBI" id="CHEBI:33019"/>
        <dbReference type="ChEBI" id="CHEBI:58043"/>
        <dbReference type="ChEBI" id="CHEBI:61557"/>
        <dbReference type="EC" id="3.6.1.9"/>
    </reaction>
</comment>
<comment type="caution">
    <text evidence="4">Lacks conserved residue(s) required for the propagation of feature annotation.</text>
</comment>
<evidence type="ECO:0000256" key="3">
    <source>
        <dbReference type="ARBA" id="ARBA00023080"/>
    </source>
</evidence>
<protein>
    <recommendedName>
        <fullName evidence="4">Nucleoside triphosphate pyrophosphatase</fullName>
        <ecNumber evidence="4">3.6.1.9</ecNumber>
    </recommendedName>
    <alternativeName>
        <fullName evidence="4">Nucleotide pyrophosphatase</fullName>
        <shortName evidence="4">Nucleotide PPase</shortName>
    </alternativeName>
</protein>
<dbReference type="RefSeq" id="WP_018304558.1">
    <property type="nucleotide sequence ID" value="NZ_KB902314.1"/>
</dbReference>
<dbReference type="GO" id="GO:0005737">
    <property type="term" value="C:cytoplasm"/>
    <property type="evidence" value="ECO:0007669"/>
    <property type="project" value="UniProtKB-SubCell"/>
</dbReference>
<name>A0A0D0QFI2_9RHOB</name>
<comment type="function">
    <text evidence="4">Nucleoside triphosphate pyrophosphatase. May have a dual role in cell division arrest and in preventing the incorporation of modified nucleotides into cellular nucleic acids.</text>
</comment>
<evidence type="ECO:0000313" key="5">
    <source>
        <dbReference type="EMBL" id="KIQ71062.1"/>
    </source>
</evidence>
<dbReference type="PIRSF" id="PIRSF006305">
    <property type="entry name" value="Maf"/>
    <property type="match status" value="1"/>
</dbReference>
<dbReference type="InterPro" id="IPR029001">
    <property type="entry name" value="ITPase-like_fam"/>
</dbReference>
<keyword evidence="4" id="KW-0963">Cytoplasm</keyword>
<dbReference type="EMBL" id="AONG01000003">
    <property type="protein sequence ID" value="KIQ71062.1"/>
    <property type="molecule type" value="Genomic_DNA"/>
</dbReference>
<comment type="subcellular location">
    <subcellularLocation>
        <location evidence="4">Cytoplasm</location>
    </subcellularLocation>
</comment>
<dbReference type="STRING" id="1123501.Wenmar_00440"/>
<dbReference type="InterPro" id="IPR003697">
    <property type="entry name" value="Maf-like"/>
</dbReference>
<evidence type="ECO:0000256" key="2">
    <source>
        <dbReference type="ARBA" id="ARBA00022801"/>
    </source>
</evidence>
<dbReference type="eggNOG" id="COG0424">
    <property type="taxonomic scope" value="Bacteria"/>
</dbReference>
<organism evidence="5 6">
    <name type="scientific">Wenxinia marina DSM 24838</name>
    <dbReference type="NCBI Taxonomy" id="1123501"/>
    <lineage>
        <taxon>Bacteria</taxon>
        <taxon>Pseudomonadati</taxon>
        <taxon>Pseudomonadota</taxon>
        <taxon>Alphaproteobacteria</taxon>
        <taxon>Rhodobacterales</taxon>
        <taxon>Roseobacteraceae</taxon>
        <taxon>Wenxinia</taxon>
    </lineage>
</organism>
<dbReference type="PATRIC" id="fig|1123501.6.peg.499"/>
<comment type="catalytic activity">
    <reaction evidence="4">
        <text>a 2'-deoxyribonucleoside 5'-triphosphate + H2O = a 2'-deoxyribonucleoside 5'-phosphate + diphosphate + H(+)</text>
        <dbReference type="Rhea" id="RHEA:44644"/>
        <dbReference type="ChEBI" id="CHEBI:15377"/>
        <dbReference type="ChEBI" id="CHEBI:15378"/>
        <dbReference type="ChEBI" id="CHEBI:33019"/>
        <dbReference type="ChEBI" id="CHEBI:61560"/>
        <dbReference type="ChEBI" id="CHEBI:65317"/>
        <dbReference type="EC" id="3.6.1.9"/>
    </reaction>
</comment>
<comment type="similarity">
    <text evidence="4">Belongs to the Maf family.</text>
</comment>
<reference evidence="5 6" key="1">
    <citation type="submission" date="2013-01" db="EMBL/GenBank/DDBJ databases">
        <authorList>
            <person name="Fiebig A."/>
            <person name="Goeker M."/>
            <person name="Klenk H.-P.P."/>
        </authorList>
    </citation>
    <scope>NUCLEOTIDE SEQUENCE [LARGE SCALE GENOMIC DNA]</scope>
    <source>
        <strain evidence="5 6">DSM 24838</strain>
    </source>
</reference>
<comment type="caution">
    <text evidence="5">The sequence shown here is derived from an EMBL/GenBank/DDBJ whole genome shotgun (WGS) entry which is preliminary data.</text>
</comment>
<gene>
    <name evidence="5" type="ORF">Wenmar_00440</name>
</gene>
<keyword evidence="3 4" id="KW-0546">Nucleotide metabolism</keyword>
<dbReference type="HAMAP" id="MF_00528">
    <property type="entry name" value="Maf"/>
    <property type="match status" value="1"/>
</dbReference>
<dbReference type="GO" id="GO:0047429">
    <property type="term" value="F:nucleoside triphosphate diphosphatase activity"/>
    <property type="evidence" value="ECO:0007669"/>
    <property type="project" value="UniProtKB-EC"/>
</dbReference>
<evidence type="ECO:0000313" key="6">
    <source>
        <dbReference type="Proteomes" id="UP000035100"/>
    </source>
</evidence>
<keyword evidence="6" id="KW-1185">Reference proteome</keyword>
<sequence>MPDLVLASGSPTRADLLSRAGVTFDVDVPRLDEATIRDSLAAGGASPREIANALAEAKALRISARRPEAFVLGSDQVLDLDGRAVGKPEDEAEAVARIREMRGRTHRLQTAAAIALGGEVQWRHVTTVRLTMADRSDDWIAAYVSRNWPSIAGCAGGYQVEAEGIRLFSRIEGDYFAILGLPLLEVLTYLTLRNVLSS</sequence>
<dbReference type="CDD" id="cd00555">
    <property type="entry name" value="Maf"/>
    <property type="match status" value="1"/>
</dbReference>
<proteinExistence type="inferred from homology"/>